<comment type="caution">
    <text evidence="1">The sequence shown here is derived from an EMBL/GenBank/DDBJ whole genome shotgun (WGS) entry which is preliminary data.</text>
</comment>
<dbReference type="InterPro" id="IPR024268">
    <property type="entry name" value="AviRa"/>
</dbReference>
<organism evidence="1 2">
    <name type="scientific">Paenibacillus albiflavus</name>
    <dbReference type="NCBI Taxonomy" id="2545760"/>
    <lineage>
        <taxon>Bacteria</taxon>
        <taxon>Bacillati</taxon>
        <taxon>Bacillota</taxon>
        <taxon>Bacilli</taxon>
        <taxon>Bacillales</taxon>
        <taxon>Paenibacillaceae</taxon>
        <taxon>Paenibacillus</taxon>
    </lineage>
</organism>
<dbReference type="AlphaFoldDB" id="A0A4V2WPU6"/>
<dbReference type="Proteomes" id="UP000295418">
    <property type="component" value="Unassembled WGS sequence"/>
</dbReference>
<dbReference type="EMBL" id="SKFG01000001">
    <property type="protein sequence ID" value="TCZ80752.1"/>
    <property type="molecule type" value="Genomic_DNA"/>
</dbReference>
<protein>
    <submittedName>
        <fullName evidence="1">Uncharacterized protein</fullName>
    </submittedName>
</protein>
<dbReference type="OrthoDB" id="3576210at2"/>
<name>A0A4V2WPU6_9BACL</name>
<dbReference type="RefSeq" id="WP_132415346.1">
    <property type="nucleotide sequence ID" value="NZ_SKFG01000001.1"/>
</dbReference>
<dbReference type="Pfam" id="PF11599">
    <property type="entry name" value="AviRa"/>
    <property type="match status" value="1"/>
</dbReference>
<accession>A0A4V2WPU6</accession>
<proteinExistence type="predicted"/>
<evidence type="ECO:0000313" key="1">
    <source>
        <dbReference type="EMBL" id="TCZ80752.1"/>
    </source>
</evidence>
<dbReference type="Gene3D" id="3.40.50.150">
    <property type="entry name" value="Vaccinia Virus protein VP39"/>
    <property type="match status" value="1"/>
</dbReference>
<sequence length="66" mass="7751">MEYIYENQRDTYEDFASGRVLLNASGTTAFPVKLASEIFLRGRSYLRSRSEKKKYSLFAENYIIIE</sequence>
<evidence type="ECO:0000313" key="2">
    <source>
        <dbReference type="Proteomes" id="UP000295418"/>
    </source>
</evidence>
<gene>
    <name evidence="1" type="ORF">E0485_00180</name>
</gene>
<keyword evidence="2" id="KW-1185">Reference proteome</keyword>
<reference evidence="1 2" key="1">
    <citation type="submission" date="2019-03" db="EMBL/GenBank/DDBJ databases">
        <authorList>
            <person name="Kim M.K.M."/>
        </authorList>
    </citation>
    <scope>NUCLEOTIDE SEQUENCE [LARGE SCALE GENOMIC DNA]</scope>
    <source>
        <strain evidence="1 2">18JY21-1</strain>
    </source>
</reference>
<dbReference type="InterPro" id="IPR029063">
    <property type="entry name" value="SAM-dependent_MTases_sf"/>
</dbReference>